<comment type="caution">
    <text evidence="2">The sequence shown here is derived from an EMBL/GenBank/DDBJ whole genome shotgun (WGS) entry which is preliminary data.</text>
</comment>
<feature type="compositionally biased region" description="Polar residues" evidence="1">
    <location>
        <begin position="56"/>
        <end position="65"/>
    </location>
</feature>
<dbReference type="RefSeq" id="WP_124762900.1">
    <property type="nucleotide sequence ID" value="NZ_JAFBDY010000002.1"/>
</dbReference>
<keyword evidence="3" id="KW-1185">Reference proteome</keyword>
<feature type="region of interest" description="Disordered" evidence="1">
    <location>
        <begin position="28"/>
        <end position="65"/>
    </location>
</feature>
<evidence type="ECO:0000313" key="3">
    <source>
        <dbReference type="Proteomes" id="UP000274033"/>
    </source>
</evidence>
<reference evidence="2 3" key="1">
    <citation type="journal article" date="2013" name="J. Microbiol.">
        <title>Lysinibacillus chungkukjangi sp. nov., isolated from Chungkukjang, Korean fermented soybean food.</title>
        <authorList>
            <person name="Kim S.J."/>
            <person name="Jang Y.H."/>
            <person name="Hamada M."/>
            <person name="Ahn J.H."/>
            <person name="Weon H.Y."/>
            <person name="Suzuki K."/>
            <person name="Whang K.S."/>
            <person name="Kwon S.W."/>
        </authorList>
    </citation>
    <scope>NUCLEOTIDE SEQUENCE [LARGE SCALE GENOMIC DNA]</scope>
    <source>
        <strain evidence="2 3">MCCC 1A12701</strain>
    </source>
</reference>
<proteinExistence type="predicted"/>
<protein>
    <submittedName>
        <fullName evidence="2">Uncharacterized protein</fullName>
    </submittedName>
</protein>
<dbReference type="EMBL" id="RRCT01000002">
    <property type="protein sequence ID" value="RQW75797.1"/>
    <property type="molecule type" value="Genomic_DNA"/>
</dbReference>
<gene>
    <name evidence="2" type="ORF">EBB45_04035</name>
</gene>
<accession>A0A3N9UIC9</accession>
<name>A0A3N9UIC9_9BACI</name>
<dbReference type="PROSITE" id="PS51257">
    <property type="entry name" value="PROKAR_LIPOPROTEIN"/>
    <property type="match status" value="1"/>
</dbReference>
<dbReference type="AlphaFoldDB" id="A0A3N9UIC9"/>
<evidence type="ECO:0000313" key="2">
    <source>
        <dbReference type="EMBL" id="RQW75797.1"/>
    </source>
</evidence>
<evidence type="ECO:0000256" key="1">
    <source>
        <dbReference type="SAM" id="MobiDB-lite"/>
    </source>
</evidence>
<sequence>MRSAIAFSLILLMILTGCNDDDKVKVQVQEEHSPTPTVSDETDHEASEDSTDQSNDESTNNTIDFSSFFKPNQSTAYFIGEGNEFATLNVKTVWLSEKYVAHVEDNGGVTLLRIFRILDDKIEIILEEVIEGTSGEIPYPDVSALEDMQAIETNLAGPIEVGTQFGKWKIVKVDETLKTPYKTFENVFVIEEKGDNFINRKYFVKDYGEIKRESIMQIDQEEDYIVTSTLEKISQQ</sequence>
<organism evidence="2 3">
    <name type="scientific">Lysinibacillus composti</name>
    <dbReference type="NCBI Taxonomy" id="720633"/>
    <lineage>
        <taxon>Bacteria</taxon>
        <taxon>Bacillati</taxon>
        <taxon>Bacillota</taxon>
        <taxon>Bacilli</taxon>
        <taxon>Bacillales</taxon>
        <taxon>Bacillaceae</taxon>
        <taxon>Lysinibacillus</taxon>
    </lineage>
</organism>
<dbReference type="OrthoDB" id="2870421at2"/>
<dbReference type="Proteomes" id="UP000274033">
    <property type="component" value="Unassembled WGS sequence"/>
</dbReference>
<feature type="compositionally biased region" description="Acidic residues" evidence="1">
    <location>
        <begin position="40"/>
        <end position="55"/>
    </location>
</feature>